<dbReference type="EMBL" id="JBGOSP010000041">
    <property type="protein sequence ID" value="MFA3842624.1"/>
    <property type="molecule type" value="Genomic_DNA"/>
</dbReference>
<keyword evidence="2" id="KW-1185">Reference proteome</keyword>
<comment type="caution">
    <text evidence="1">The sequence shown here is derived from an EMBL/GenBank/DDBJ whole genome shotgun (WGS) entry which is preliminary data.</text>
</comment>
<sequence>MNLPTNGTLDVFRVMPEFGDRYKGLLVDALPLIRWEIDSSTHPLPGSLVADWHGNVSASVSDYPSGHVVAPVFSRKLADETRAAFQPFGTYIPVHVPDGGPDDFCAYIPEVVADCLDHEASSAPDEAGEIWHAVFVPDRIPSDAPCFRLTDNKTFVYWNGWAARLIQSLAGPDNVELRLVWSADPTAEPQPRPMGF</sequence>
<proteinExistence type="predicted"/>
<gene>
    <name evidence="1" type="ORF">ACEG43_41780</name>
</gene>
<dbReference type="RefSeq" id="WP_372566553.1">
    <property type="nucleotide sequence ID" value="NZ_JBGOSP010000041.1"/>
</dbReference>
<accession>A0ABV4SZG7</accession>
<organism evidence="1 2">
    <name type="scientific">Streptomyces aureus</name>
    <dbReference type="NCBI Taxonomy" id="193461"/>
    <lineage>
        <taxon>Bacteria</taxon>
        <taxon>Bacillati</taxon>
        <taxon>Actinomycetota</taxon>
        <taxon>Actinomycetes</taxon>
        <taxon>Kitasatosporales</taxon>
        <taxon>Streptomycetaceae</taxon>
        <taxon>Streptomyces</taxon>
    </lineage>
</organism>
<dbReference type="Proteomes" id="UP001571476">
    <property type="component" value="Unassembled WGS sequence"/>
</dbReference>
<reference evidence="1 2" key="1">
    <citation type="submission" date="2024-08" db="EMBL/GenBank/DDBJ databases">
        <title>Genome sequence of Streptomyces aureus CACIA-1.46HGO.</title>
        <authorList>
            <person name="Evangelista-Martinez Z."/>
        </authorList>
    </citation>
    <scope>NUCLEOTIDE SEQUENCE [LARGE SCALE GENOMIC DNA]</scope>
    <source>
        <strain evidence="1 2">CACIA-1.46HGO</strain>
    </source>
</reference>
<evidence type="ECO:0000313" key="2">
    <source>
        <dbReference type="Proteomes" id="UP001571476"/>
    </source>
</evidence>
<evidence type="ECO:0000313" key="1">
    <source>
        <dbReference type="EMBL" id="MFA3842624.1"/>
    </source>
</evidence>
<protein>
    <submittedName>
        <fullName evidence="1">Uncharacterized protein</fullName>
    </submittedName>
</protein>
<name>A0ABV4SZG7_9ACTN</name>